<keyword evidence="2" id="KW-1185">Reference proteome</keyword>
<dbReference type="OrthoDB" id="798617at2"/>
<dbReference type="AlphaFoldDB" id="A0A366L139"/>
<gene>
    <name evidence="1" type="ORF">DRW42_10435</name>
</gene>
<comment type="caution">
    <text evidence="1">The sequence shown here is derived from an EMBL/GenBank/DDBJ whole genome shotgun (WGS) entry which is preliminary data.</text>
</comment>
<name>A0A366L139_9SPHI</name>
<proteinExistence type="predicted"/>
<dbReference type="EMBL" id="QNQU01000008">
    <property type="protein sequence ID" value="RBQ07597.1"/>
    <property type="molecule type" value="Genomic_DNA"/>
</dbReference>
<dbReference type="RefSeq" id="WP_113948771.1">
    <property type="nucleotide sequence ID" value="NZ_QNQU01000008.1"/>
</dbReference>
<sequence length="152" mass="17809">MEKFNFSNEGFQNLQKYSYQKTDQSLEIEVKSISENFIKWITEKFILSDEQLFFLHSQNPKMIRFLAAQTQIAVGNRLPITLIKPATKPQSQQLDSKLIRPESNFTTIFHGNGKMEISGSLIIYIFYSTKNYPDFKSNASQKYNQQYLNQLF</sequence>
<accession>A0A366L139</accession>
<evidence type="ECO:0000313" key="1">
    <source>
        <dbReference type="EMBL" id="RBQ07597.1"/>
    </source>
</evidence>
<organism evidence="1 2">
    <name type="scientific">Pedobacter miscanthi</name>
    <dbReference type="NCBI Taxonomy" id="2259170"/>
    <lineage>
        <taxon>Bacteria</taxon>
        <taxon>Pseudomonadati</taxon>
        <taxon>Bacteroidota</taxon>
        <taxon>Sphingobacteriia</taxon>
        <taxon>Sphingobacteriales</taxon>
        <taxon>Sphingobacteriaceae</taxon>
        <taxon>Pedobacter</taxon>
    </lineage>
</organism>
<protein>
    <submittedName>
        <fullName evidence="1">Uncharacterized protein</fullName>
    </submittedName>
</protein>
<dbReference type="Proteomes" id="UP000252081">
    <property type="component" value="Unassembled WGS sequence"/>
</dbReference>
<evidence type="ECO:0000313" key="2">
    <source>
        <dbReference type="Proteomes" id="UP000252081"/>
    </source>
</evidence>
<reference evidence="1 2" key="1">
    <citation type="submission" date="2018-07" db="EMBL/GenBank/DDBJ databases">
        <title>A draft genome of a endophytic bacteria, a new species of Pedobacter.</title>
        <authorList>
            <person name="Zhang Z.D."/>
            <person name="Chen Z.J."/>
        </authorList>
    </citation>
    <scope>NUCLEOTIDE SEQUENCE [LARGE SCALE GENOMIC DNA]</scope>
    <source>
        <strain evidence="1 2">RS10</strain>
    </source>
</reference>